<dbReference type="EMBL" id="KV454540">
    <property type="protein sequence ID" value="ODV68105.1"/>
    <property type="molecule type" value="Genomic_DNA"/>
</dbReference>
<gene>
    <name evidence="7" type="ORF">HYPBUDRAFT_156786</name>
</gene>
<dbReference type="PANTHER" id="PTHR15818:SF2">
    <property type="entry name" value="G-PATCH DOMAIN AND KOW MOTIFS-CONTAINING PROTEIN"/>
    <property type="match status" value="1"/>
</dbReference>
<dbReference type="AlphaFoldDB" id="A0A1E4RLW4"/>
<accession>A0A1E4RLW4</accession>
<feature type="domain" description="Spp2/MOS2 G-patch" evidence="6">
    <location>
        <begin position="170"/>
        <end position="224"/>
    </location>
</feature>
<reference evidence="8" key="1">
    <citation type="submission" date="2016-05" db="EMBL/GenBank/DDBJ databases">
        <title>Comparative genomics of biotechnologically important yeasts.</title>
        <authorList>
            <consortium name="DOE Joint Genome Institute"/>
            <person name="Riley R."/>
            <person name="Haridas S."/>
            <person name="Wolfe K.H."/>
            <person name="Lopes M.R."/>
            <person name="Hittinger C.T."/>
            <person name="Goker M."/>
            <person name="Salamov A."/>
            <person name="Wisecaver J."/>
            <person name="Long T.M."/>
            <person name="Aerts A.L."/>
            <person name="Barry K."/>
            <person name="Choi C."/>
            <person name="Clum A."/>
            <person name="Coughlan A.Y."/>
            <person name="Deshpande S."/>
            <person name="Douglass A.P."/>
            <person name="Hanson S.J."/>
            <person name="Klenk H.-P."/>
            <person name="Labutti K."/>
            <person name="Lapidus A."/>
            <person name="Lindquist E."/>
            <person name="Lipzen A."/>
            <person name="Meier-Kolthoff J.P."/>
            <person name="Ohm R.A."/>
            <person name="Otillar R.P."/>
            <person name="Pangilinan J."/>
            <person name="Peng Y."/>
            <person name="Rokas A."/>
            <person name="Rosa C.A."/>
            <person name="Scheuner C."/>
            <person name="Sibirny A.A."/>
            <person name="Slot J.C."/>
            <person name="Stielow J.B."/>
            <person name="Sun H."/>
            <person name="Kurtzman C.P."/>
            <person name="Blackwell M."/>
            <person name="Grigoriev I.V."/>
            <person name="Jeffries T.W."/>
        </authorList>
    </citation>
    <scope>NUCLEOTIDE SEQUENCE [LARGE SCALE GENOMIC DNA]</scope>
    <source>
        <strain evidence="8">NRRL Y-1933</strain>
    </source>
</reference>
<dbReference type="Proteomes" id="UP000095085">
    <property type="component" value="Unassembled WGS sequence"/>
</dbReference>
<dbReference type="OrthoDB" id="5577072at2759"/>
<evidence type="ECO:0000256" key="1">
    <source>
        <dbReference type="ARBA" id="ARBA00004123"/>
    </source>
</evidence>
<keyword evidence="3 4" id="KW-0539">Nucleus</keyword>
<evidence type="ECO:0000259" key="6">
    <source>
        <dbReference type="Pfam" id="PF12656"/>
    </source>
</evidence>
<proteinExistence type="inferred from homology"/>
<dbReference type="InterPro" id="IPR045166">
    <property type="entry name" value="Spp2-like"/>
</dbReference>
<comment type="subcellular location">
    <subcellularLocation>
        <location evidence="1 4">Nucleus</location>
    </subcellularLocation>
</comment>
<feature type="region of interest" description="Disordered" evidence="5">
    <location>
        <begin position="1"/>
        <end position="40"/>
    </location>
</feature>
<organism evidence="7 8">
    <name type="scientific">Hyphopichia burtonii NRRL Y-1933</name>
    <dbReference type="NCBI Taxonomy" id="984485"/>
    <lineage>
        <taxon>Eukaryota</taxon>
        <taxon>Fungi</taxon>
        <taxon>Dikarya</taxon>
        <taxon>Ascomycota</taxon>
        <taxon>Saccharomycotina</taxon>
        <taxon>Pichiomycetes</taxon>
        <taxon>Debaryomycetaceae</taxon>
        <taxon>Hyphopichia</taxon>
    </lineage>
</organism>
<dbReference type="GO" id="GO:0000398">
    <property type="term" value="P:mRNA splicing, via spliceosome"/>
    <property type="evidence" value="ECO:0007669"/>
    <property type="project" value="UniProtKB-UniRule"/>
</dbReference>
<comment type="similarity">
    <text evidence="2 4">Belongs to the SPP2 family.</text>
</comment>
<dbReference type="GeneID" id="30996790"/>
<evidence type="ECO:0000256" key="3">
    <source>
        <dbReference type="ARBA" id="ARBA00023242"/>
    </source>
</evidence>
<evidence type="ECO:0000256" key="2">
    <source>
        <dbReference type="ARBA" id="ARBA00008576"/>
    </source>
</evidence>
<dbReference type="PANTHER" id="PTHR15818">
    <property type="entry name" value="G PATCH AND KOW-CONTAINING"/>
    <property type="match status" value="1"/>
</dbReference>
<evidence type="ECO:0000313" key="7">
    <source>
        <dbReference type="EMBL" id="ODV68105.1"/>
    </source>
</evidence>
<dbReference type="STRING" id="984485.A0A1E4RLW4"/>
<evidence type="ECO:0000256" key="5">
    <source>
        <dbReference type="SAM" id="MobiDB-lite"/>
    </source>
</evidence>
<keyword evidence="8" id="KW-1185">Reference proteome</keyword>
<dbReference type="InterPro" id="IPR026822">
    <property type="entry name" value="Spp2/MOS2_G-patch"/>
</dbReference>
<keyword evidence="4" id="KW-0508">mRNA splicing</keyword>
<keyword evidence="4" id="KW-0507">mRNA processing</keyword>
<dbReference type="RefSeq" id="XP_020077172.1">
    <property type="nucleotide sequence ID" value="XM_020222241.1"/>
</dbReference>
<comment type="function">
    <text evidence="4">Involved in spliceosome maturation and the first step of pre-mRNA splicing.</text>
</comment>
<protein>
    <recommendedName>
        <fullName evidence="4">Pre-mRNA-splicing factor</fullName>
    </recommendedName>
</protein>
<dbReference type="GO" id="GO:0005681">
    <property type="term" value="C:spliceosomal complex"/>
    <property type="evidence" value="ECO:0007669"/>
    <property type="project" value="UniProtKB-UniRule"/>
</dbReference>
<dbReference type="Pfam" id="PF12656">
    <property type="entry name" value="G-patch_2"/>
    <property type="match status" value="1"/>
</dbReference>
<evidence type="ECO:0000313" key="8">
    <source>
        <dbReference type="Proteomes" id="UP000095085"/>
    </source>
</evidence>
<evidence type="ECO:0000256" key="4">
    <source>
        <dbReference type="RuleBase" id="RU369096"/>
    </source>
</evidence>
<sequence length="252" mass="28185">MGFSLGRKPQSSSTGPVKIKDQKRKVKGFDNDSDNEEDKVISIDSFDQQKGGAISQNNAVNVKKVEPPLVIKPTNLNKEIRHSTYVPNMEHRQPISLPDSRNALHYGLNEIPKQGDTENEIVNEENEEENMDSTEKARELLLSGKNITQESSMVIKASNEPDTFGDFSSDEDFDQYDEVPVEKFGAALLRGMGWKGDDRKQAKSSIDIDKRQKGALVGIGAQKVESELIDDLMGKNKKINIPVKRVDRQNND</sequence>
<keyword evidence="4" id="KW-0747">Spliceosome</keyword>
<name>A0A1E4RLW4_9ASCO</name>